<organism evidence="1 2">
    <name type="scientific">Mycolicibacterium iranicum</name>
    <name type="common">Mycobacterium iranicum</name>
    <dbReference type="NCBI Taxonomy" id="912594"/>
    <lineage>
        <taxon>Bacteria</taxon>
        <taxon>Bacillati</taxon>
        <taxon>Actinomycetota</taxon>
        <taxon>Actinomycetes</taxon>
        <taxon>Mycobacteriales</taxon>
        <taxon>Mycobacteriaceae</taxon>
        <taxon>Mycolicibacterium</taxon>
    </lineage>
</organism>
<comment type="caution">
    <text evidence="1">The sequence shown here is derived from an EMBL/GenBank/DDBJ whole genome shotgun (WGS) entry which is preliminary data.</text>
</comment>
<dbReference type="AlphaFoldDB" id="A0A839Q4A8"/>
<dbReference type="EMBL" id="JACHVU010000004">
    <property type="protein sequence ID" value="MBB2991088.1"/>
    <property type="molecule type" value="Genomic_DNA"/>
</dbReference>
<gene>
    <name evidence="1" type="ORF">FHR72_002561</name>
</gene>
<dbReference type="Proteomes" id="UP000550501">
    <property type="component" value="Unassembled WGS sequence"/>
</dbReference>
<dbReference type="RefSeq" id="WP_030133890.1">
    <property type="nucleotide sequence ID" value="NZ_JACHVU010000004.1"/>
</dbReference>
<sequence length="107" mass="11657">MYFKVTVTGDANRYPTWALYGDNHEMVAWAGEGFESQANATRAANAFKSGGSAARYETFQDVGGSWRWRAWRSSDKVAASGESFASSYNAERAAENVRANAPYATGP</sequence>
<dbReference type="InterPro" id="IPR036913">
    <property type="entry name" value="YegP-like_sf"/>
</dbReference>
<reference evidence="1 2" key="1">
    <citation type="submission" date="2020-08" db="EMBL/GenBank/DDBJ databases">
        <title>The Agave Microbiome: Exploring the role of microbial communities in plant adaptations to desert environments.</title>
        <authorList>
            <person name="Partida-Martinez L.P."/>
        </authorList>
    </citation>
    <scope>NUCLEOTIDE SEQUENCE [LARGE SCALE GENOMIC DNA]</scope>
    <source>
        <strain evidence="1 2">AT2.18</strain>
    </source>
</reference>
<proteinExistence type="predicted"/>
<evidence type="ECO:0000313" key="1">
    <source>
        <dbReference type="EMBL" id="MBB2991088.1"/>
    </source>
</evidence>
<keyword evidence="2" id="KW-1185">Reference proteome</keyword>
<dbReference type="SUPFAM" id="SSF160113">
    <property type="entry name" value="YegP-like"/>
    <property type="match status" value="2"/>
</dbReference>
<evidence type="ECO:0000313" key="2">
    <source>
        <dbReference type="Proteomes" id="UP000550501"/>
    </source>
</evidence>
<name>A0A839Q4A8_MYCIR</name>
<dbReference type="Gene3D" id="2.30.29.80">
    <property type="match status" value="1"/>
</dbReference>
<protein>
    <submittedName>
        <fullName evidence="1">Uncharacterized protein YegP (UPF0339 family)</fullName>
    </submittedName>
</protein>
<accession>A0A839Q4A8</accession>